<evidence type="ECO:0000313" key="2">
    <source>
        <dbReference type="EMBL" id="KAK4032542.1"/>
    </source>
</evidence>
<feature type="compositionally biased region" description="Polar residues" evidence="1">
    <location>
        <begin position="315"/>
        <end position="331"/>
    </location>
</feature>
<proteinExistence type="predicted"/>
<reference evidence="3" key="1">
    <citation type="journal article" date="2023" name="Mol. Phylogenet. Evol.">
        <title>Genome-scale phylogeny and comparative genomics of the fungal order Sordariales.</title>
        <authorList>
            <person name="Hensen N."/>
            <person name="Bonometti L."/>
            <person name="Westerberg I."/>
            <person name="Brannstrom I.O."/>
            <person name="Guillou S."/>
            <person name="Cros-Aarteil S."/>
            <person name="Calhoun S."/>
            <person name="Haridas S."/>
            <person name="Kuo A."/>
            <person name="Mondo S."/>
            <person name="Pangilinan J."/>
            <person name="Riley R."/>
            <person name="LaButti K."/>
            <person name="Andreopoulos B."/>
            <person name="Lipzen A."/>
            <person name="Chen C."/>
            <person name="Yan M."/>
            <person name="Daum C."/>
            <person name="Ng V."/>
            <person name="Clum A."/>
            <person name="Steindorff A."/>
            <person name="Ohm R.A."/>
            <person name="Martin F."/>
            <person name="Silar P."/>
            <person name="Natvig D.O."/>
            <person name="Lalanne C."/>
            <person name="Gautier V."/>
            <person name="Ament-Velasquez S.L."/>
            <person name="Kruys A."/>
            <person name="Hutchinson M.I."/>
            <person name="Powell A.J."/>
            <person name="Barry K."/>
            <person name="Miller A.N."/>
            <person name="Grigoriev I.V."/>
            <person name="Debuchy R."/>
            <person name="Gladieux P."/>
            <person name="Hiltunen Thoren M."/>
            <person name="Johannesson H."/>
        </authorList>
    </citation>
    <scope>NUCLEOTIDE SEQUENCE [LARGE SCALE GENOMIC DNA]</scope>
    <source>
        <strain evidence="3">CBS 284.82</strain>
    </source>
</reference>
<organism evidence="2 3">
    <name type="scientific">Parachaetomium inaequale</name>
    <dbReference type="NCBI Taxonomy" id="2588326"/>
    <lineage>
        <taxon>Eukaryota</taxon>
        <taxon>Fungi</taxon>
        <taxon>Dikarya</taxon>
        <taxon>Ascomycota</taxon>
        <taxon>Pezizomycotina</taxon>
        <taxon>Sordariomycetes</taxon>
        <taxon>Sordariomycetidae</taxon>
        <taxon>Sordariales</taxon>
        <taxon>Chaetomiaceae</taxon>
        <taxon>Parachaetomium</taxon>
    </lineage>
</organism>
<dbReference type="Gene3D" id="2.40.70.10">
    <property type="entry name" value="Acid Proteases"/>
    <property type="match status" value="1"/>
</dbReference>
<dbReference type="InterPro" id="IPR021109">
    <property type="entry name" value="Peptidase_aspartic_dom_sf"/>
</dbReference>
<dbReference type="Proteomes" id="UP001303115">
    <property type="component" value="Unassembled WGS sequence"/>
</dbReference>
<evidence type="ECO:0000256" key="1">
    <source>
        <dbReference type="SAM" id="MobiDB-lite"/>
    </source>
</evidence>
<dbReference type="EMBL" id="MU854597">
    <property type="protein sequence ID" value="KAK4032542.1"/>
    <property type="molecule type" value="Genomic_DNA"/>
</dbReference>
<comment type="caution">
    <text evidence="2">The sequence shown here is derived from an EMBL/GenBank/DDBJ whole genome shotgun (WGS) entry which is preliminary data.</text>
</comment>
<accession>A0AAN6P833</accession>
<keyword evidence="3" id="KW-1185">Reference proteome</keyword>
<evidence type="ECO:0000313" key="3">
    <source>
        <dbReference type="Proteomes" id="UP001303115"/>
    </source>
</evidence>
<gene>
    <name evidence="2" type="ORF">C8A01DRAFT_20385</name>
</gene>
<protein>
    <submittedName>
        <fullName evidence="2">Uncharacterized protein</fullName>
    </submittedName>
</protein>
<dbReference type="AlphaFoldDB" id="A0AAN6P833"/>
<name>A0AAN6P833_9PEZI</name>
<sequence length="371" mass="41772">MEDKGLTTRHGFKAAPVQLASGKSVTSITRVFILWRFDNEREHTAHWLDCLVLPKCAHDLILGDAFLRATETLTKFKHRISTTLRSLGTKLLRRLNYMGTNADEGRRQLWGYLDGELVAALPDSGSDIMAVSAEYARRRGFWVDRGRDRQVMVQFADGSTAWTDGVVAGLEWEFGLGGAKPVRDDFYVLEDLPVDVVFSGDFVFDRDVFGEHDGSLQLYGTVLDALQLCNIRLIGRYGKDLERLEEEGLVDVTSPDAFSPLMVQRELARRDAIRDAILGLPVADQPSAQQAEAERQRQWERWRTEHAQRWAGIGTPSSEESTASQVSEDTTPIGTRRFMRAGRWARRNLKVVSTPLVPLRRRLSGSAEVQP</sequence>
<feature type="region of interest" description="Disordered" evidence="1">
    <location>
        <begin position="310"/>
        <end position="331"/>
    </location>
</feature>
<dbReference type="CDD" id="cd00303">
    <property type="entry name" value="retropepsin_like"/>
    <property type="match status" value="1"/>
</dbReference>